<reference evidence="4" key="1">
    <citation type="journal article" date="2019" name="Int. J. Syst. Evol. Microbiol.">
        <title>The Global Catalogue of Microorganisms (GCM) 10K type strain sequencing project: providing services to taxonomists for standard genome sequencing and annotation.</title>
        <authorList>
            <consortium name="The Broad Institute Genomics Platform"/>
            <consortium name="The Broad Institute Genome Sequencing Center for Infectious Disease"/>
            <person name="Wu L."/>
            <person name="Ma J."/>
        </authorList>
    </citation>
    <scope>NUCLEOTIDE SEQUENCE [LARGE SCALE GENOMIC DNA]</scope>
    <source>
        <strain evidence="4">KCTC 42423</strain>
    </source>
</reference>
<gene>
    <name evidence="3" type="primary">hpaH</name>
    <name evidence="3" type="ORF">ACFSTE_11330</name>
</gene>
<dbReference type="SUPFAM" id="SSF56529">
    <property type="entry name" value="FAH"/>
    <property type="match status" value="1"/>
</dbReference>
<comment type="caution">
    <text evidence="3">The sequence shown here is derived from an EMBL/GenBank/DDBJ whole genome shotgun (WGS) entry which is preliminary data.</text>
</comment>
<dbReference type="RefSeq" id="WP_176028942.1">
    <property type="nucleotide sequence ID" value="NZ_JBHSJV010000001.1"/>
</dbReference>
<dbReference type="Proteomes" id="UP001597459">
    <property type="component" value="Unassembled WGS sequence"/>
</dbReference>
<evidence type="ECO:0000256" key="1">
    <source>
        <dbReference type="ARBA" id="ARBA00023239"/>
    </source>
</evidence>
<dbReference type="NCBIfam" id="TIGR02312">
    <property type="entry name" value="HpaH"/>
    <property type="match status" value="1"/>
</dbReference>
<dbReference type="EC" id="4.2.1.163" evidence="3"/>
<keyword evidence="1 3" id="KW-0456">Lyase</keyword>
<evidence type="ECO:0000313" key="4">
    <source>
        <dbReference type="Proteomes" id="UP001597459"/>
    </source>
</evidence>
<feature type="domain" description="Fumarylacetoacetase-like C-terminal" evidence="2">
    <location>
        <begin position="91"/>
        <end position="265"/>
    </location>
</feature>
<organism evidence="3 4">
    <name type="scientific">Aquimarina hainanensis</name>
    <dbReference type="NCBI Taxonomy" id="1578017"/>
    <lineage>
        <taxon>Bacteria</taxon>
        <taxon>Pseudomonadati</taxon>
        <taxon>Bacteroidota</taxon>
        <taxon>Flavobacteriia</taxon>
        <taxon>Flavobacteriales</taxon>
        <taxon>Flavobacteriaceae</taxon>
        <taxon>Aquimarina</taxon>
    </lineage>
</organism>
<dbReference type="InterPro" id="IPR011234">
    <property type="entry name" value="Fumarylacetoacetase-like_C"/>
</dbReference>
<protein>
    <submittedName>
        <fullName evidence="3">2-oxo-hept-4-ene-1,7-dioate hydratase</fullName>
        <ecNumber evidence="3">4.2.1.163</ecNumber>
    </submittedName>
</protein>
<dbReference type="InterPro" id="IPR036663">
    <property type="entry name" value="Fumarylacetoacetase_C_sf"/>
</dbReference>
<dbReference type="InterPro" id="IPR050772">
    <property type="entry name" value="Hydratase-Decarb/MhpD_sf"/>
</dbReference>
<evidence type="ECO:0000313" key="3">
    <source>
        <dbReference type="EMBL" id="MFD2591418.1"/>
    </source>
</evidence>
<dbReference type="Pfam" id="PF01557">
    <property type="entry name" value="FAA_hydrolase"/>
    <property type="match status" value="1"/>
</dbReference>
<keyword evidence="4" id="KW-1185">Reference proteome</keyword>
<sequence length="267" mass="29883">MLSKKQIKEEAVLLHQAEKKRLQLEATTVRYPEMQIEDSYAIQEEWMRIKKNEGQKVIGYKIGLTSKVMQAAMSIDEPDYGTLLDSMYFEHGCTIKASDFLDPRIEVELAFVLKKPLFGKYLTVEDVIAATDYVTPALEVIAARTYRVHPENGYTRTVRDTIADNAANAAIILGQEKVKPTTIDLRWVSALLYKNKCIEESGVAAAVLDHPAKGVVWLAQKYANHGIALEAGQIILSGSFTRPIKVSKGDRVTADYNELGKVECKFL</sequence>
<dbReference type="PANTHER" id="PTHR30143">
    <property type="entry name" value="ACID HYDRATASE"/>
    <property type="match status" value="1"/>
</dbReference>
<accession>A0ABW5N833</accession>
<dbReference type="InterPro" id="IPR012690">
    <property type="entry name" value="HpcG"/>
</dbReference>
<dbReference type="GO" id="GO:0016829">
    <property type="term" value="F:lyase activity"/>
    <property type="evidence" value="ECO:0007669"/>
    <property type="project" value="UniProtKB-KW"/>
</dbReference>
<dbReference type="Gene3D" id="3.90.850.10">
    <property type="entry name" value="Fumarylacetoacetase-like, C-terminal domain"/>
    <property type="match status" value="1"/>
</dbReference>
<evidence type="ECO:0000259" key="2">
    <source>
        <dbReference type="Pfam" id="PF01557"/>
    </source>
</evidence>
<dbReference type="PANTHER" id="PTHR30143:SF0">
    <property type="entry name" value="2-KETO-4-PENTENOATE HYDRATASE"/>
    <property type="match status" value="1"/>
</dbReference>
<name>A0ABW5N833_9FLAO</name>
<proteinExistence type="predicted"/>
<dbReference type="EMBL" id="JBHULX010000021">
    <property type="protein sequence ID" value="MFD2591418.1"/>
    <property type="molecule type" value="Genomic_DNA"/>
</dbReference>